<dbReference type="EMBL" id="PZQS01000012">
    <property type="protein sequence ID" value="PVD20748.1"/>
    <property type="molecule type" value="Genomic_DNA"/>
</dbReference>
<dbReference type="AlphaFoldDB" id="A0A2T7NHY1"/>
<dbReference type="PANTHER" id="PTHR15111">
    <property type="entry name" value="RNA POLYMERASE II SUBUNIT 5-MEDIATING PROTEIN NNX3"/>
    <property type="match status" value="1"/>
</dbReference>
<keyword evidence="2" id="KW-0539">Nucleus</keyword>
<dbReference type="GO" id="GO:0000122">
    <property type="term" value="P:negative regulation of transcription by RNA polymerase II"/>
    <property type="evidence" value="ECO:0007669"/>
    <property type="project" value="TreeGrafter"/>
</dbReference>
<evidence type="ECO:0000256" key="2">
    <source>
        <dbReference type="ARBA" id="ARBA00023242"/>
    </source>
</evidence>
<dbReference type="Gene3D" id="3.40.33.10">
    <property type="entry name" value="CAP"/>
    <property type="match status" value="1"/>
</dbReference>
<reference evidence="7 8" key="1">
    <citation type="submission" date="2018-04" db="EMBL/GenBank/DDBJ databases">
        <title>The genome of golden apple snail Pomacea canaliculata provides insight into stress tolerance and invasive adaptation.</title>
        <authorList>
            <person name="Liu C."/>
            <person name="Liu B."/>
            <person name="Ren Y."/>
            <person name="Zhang Y."/>
            <person name="Wang H."/>
            <person name="Li S."/>
            <person name="Jiang F."/>
            <person name="Yin L."/>
            <person name="Zhang G."/>
            <person name="Qian W."/>
            <person name="Fan W."/>
        </authorList>
    </citation>
    <scope>NUCLEOTIDE SEQUENCE [LARGE SCALE GENOMIC DNA]</scope>
    <source>
        <strain evidence="7">SZHN2017</strain>
        <tissue evidence="7">Muscle</tissue>
    </source>
</reference>
<proteinExistence type="inferred from homology"/>
<feature type="compositionally biased region" description="Basic and acidic residues" evidence="5">
    <location>
        <begin position="249"/>
        <end position="258"/>
    </location>
</feature>
<name>A0A2T7NHY1_POMCA</name>
<sequence length="558" mass="63540">MSTAINNQQWSRLRQEQERALSDTNQQISQHEKFKSDYSALRERLLTLPNKLTHNVMVPFGDLAFMPGRLVHTNELLVLLGDNYFLECSARQAADIVSRRLKELDKKLAQLQQQKQLLIPRADFTQELLDMSKDEGELVEIREEFNEENEKQWKADRVERVRKARQQENKERAAGGFPTDEELLKRLDKLEEQELESLRLKKMPDSSRPSATTPLNAEPIICLTNMQKTAAEDSDDDDDEEEEEENEDSDHKVSVPDKIIRFSHTKTFFTGEEVSGKQAASDSSGGSFSINNPSDLYRLVQSPPYSILKKPGKQHHGLGGRSAVSSESLRQKMVTFEDPSPTRSLGMGEASTAVSRAFRNTVIEKTEQEGTSGEGHSVASEIESSRPTSRFKASRQKPKAKRSNISCLRQSDDDGYDDAASVDVHYGPHLPRPKRKATRIGLSVEKKIDIIKMHNRCRRESDPPATNMQILEWEEELADIAQCHAQRCRFEHNTKERRELHSSKAWIAQNMGMVNADYSAMNVSGHVRGWFNERNDYNFTSKECSKTKICGHYTAVRT</sequence>
<dbReference type="GO" id="GO:0005634">
    <property type="term" value="C:nucleus"/>
    <property type="evidence" value="ECO:0007669"/>
    <property type="project" value="UniProtKB-SubCell"/>
</dbReference>
<feature type="region of interest" description="Disordered" evidence="5">
    <location>
        <begin position="364"/>
        <end position="413"/>
    </location>
</feature>
<feature type="region of interest" description="Disordered" evidence="5">
    <location>
        <begin position="270"/>
        <end position="330"/>
    </location>
</feature>
<feature type="compositionally biased region" description="Polar residues" evidence="5">
    <location>
        <begin position="278"/>
        <end position="294"/>
    </location>
</feature>
<dbReference type="CDD" id="cd23159">
    <property type="entry name" value="Prefoldin_URI1"/>
    <property type="match status" value="1"/>
</dbReference>
<dbReference type="STRING" id="400727.A0A2T7NHY1"/>
<keyword evidence="4" id="KW-0175">Coiled coil</keyword>
<dbReference type="PANTHER" id="PTHR15111:SF0">
    <property type="entry name" value="UNCONVENTIONAL PREFOLDIN RPB5 INTERACTOR 1"/>
    <property type="match status" value="1"/>
</dbReference>
<dbReference type="InterPro" id="IPR035940">
    <property type="entry name" value="CAP_sf"/>
</dbReference>
<feature type="region of interest" description="Disordered" evidence="5">
    <location>
        <begin position="197"/>
        <end position="258"/>
    </location>
</feature>
<dbReference type="GO" id="GO:0003714">
    <property type="term" value="F:transcription corepressor activity"/>
    <property type="evidence" value="ECO:0007669"/>
    <property type="project" value="TreeGrafter"/>
</dbReference>
<evidence type="ECO:0000313" key="8">
    <source>
        <dbReference type="Proteomes" id="UP000245119"/>
    </source>
</evidence>
<evidence type="ECO:0000313" key="7">
    <source>
        <dbReference type="EMBL" id="PVD20748.1"/>
    </source>
</evidence>
<evidence type="ECO:0000256" key="5">
    <source>
        <dbReference type="SAM" id="MobiDB-lite"/>
    </source>
</evidence>
<dbReference type="Pfam" id="PF00188">
    <property type="entry name" value="CAP"/>
    <property type="match status" value="1"/>
</dbReference>
<dbReference type="Gene3D" id="1.10.287.370">
    <property type="match status" value="1"/>
</dbReference>
<dbReference type="Pfam" id="PF02996">
    <property type="entry name" value="Prefoldin"/>
    <property type="match status" value="1"/>
</dbReference>
<dbReference type="SMART" id="SM00198">
    <property type="entry name" value="SCP"/>
    <property type="match status" value="1"/>
</dbReference>
<dbReference type="SUPFAM" id="SSF46579">
    <property type="entry name" value="Prefoldin"/>
    <property type="match status" value="1"/>
</dbReference>
<evidence type="ECO:0000256" key="4">
    <source>
        <dbReference type="SAM" id="Coils"/>
    </source>
</evidence>
<feature type="compositionally biased region" description="Acidic residues" evidence="5">
    <location>
        <begin position="232"/>
        <end position="248"/>
    </location>
</feature>
<evidence type="ECO:0000256" key="1">
    <source>
        <dbReference type="ARBA" id="ARBA00004123"/>
    </source>
</evidence>
<dbReference type="OrthoDB" id="21413at2759"/>
<keyword evidence="8" id="KW-1185">Reference proteome</keyword>
<feature type="compositionally biased region" description="Basic residues" evidence="5">
    <location>
        <begin position="392"/>
        <end position="402"/>
    </location>
</feature>
<dbReference type="GO" id="GO:0003682">
    <property type="term" value="F:chromatin binding"/>
    <property type="evidence" value="ECO:0007669"/>
    <property type="project" value="TreeGrafter"/>
</dbReference>
<organism evidence="7 8">
    <name type="scientific">Pomacea canaliculata</name>
    <name type="common">Golden apple snail</name>
    <dbReference type="NCBI Taxonomy" id="400727"/>
    <lineage>
        <taxon>Eukaryota</taxon>
        <taxon>Metazoa</taxon>
        <taxon>Spiralia</taxon>
        <taxon>Lophotrochozoa</taxon>
        <taxon>Mollusca</taxon>
        <taxon>Gastropoda</taxon>
        <taxon>Caenogastropoda</taxon>
        <taxon>Architaenioglossa</taxon>
        <taxon>Ampullarioidea</taxon>
        <taxon>Ampullariidae</taxon>
        <taxon>Pomacea</taxon>
    </lineage>
</organism>
<protein>
    <recommendedName>
        <fullName evidence="6">SCP domain-containing protein</fullName>
    </recommendedName>
</protein>
<evidence type="ECO:0000259" key="6">
    <source>
        <dbReference type="SMART" id="SM00198"/>
    </source>
</evidence>
<comment type="caution">
    <text evidence="7">The sequence shown here is derived from an EMBL/GenBank/DDBJ whole genome shotgun (WGS) entry which is preliminary data.</text>
</comment>
<evidence type="ECO:0000256" key="3">
    <source>
        <dbReference type="ARBA" id="ARBA00038295"/>
    </source>
</evidence>
<gene>
    <name evidence="7" type="ORF">C0Q70_18909</name>
</gene>
<accession>A0A2T7NHY1</accession>
<comment type="subcellular location">
    <subcellularLocation>
        <location evidence="1">Nucleus</location>
    </subcellularLocation>
</comment>
<dbReference type="InterPro" id="IPR004127">
    <property type="entry name" value="Prefoldin_subunit_alpha"/>
</dbReference>
<dbReference type="SUPFAM" id="SSF55797">
    <property type="entry name" value="PR-1-like"/>
    <property type="match status" value="1"/>
</dbReference>
<feature type="coiled-coil region" evidence="4">
    <location>
        <begin position="94"/>
        <end position="151"/>
    </location>
</feature>
<comment type="similarity">
    <text evidence="3">Belongs to the RNA polymerase II subunit 5-mediating protein family.</text>
</comment>
<dbReference type="Proteomes" id="UP000245119">
    <property type="component" value="Linkage Group LG12"/>
</dbReference>
<dbReference type="InterPro" id="IPR052255">
    <property type="entry name" value="RNA_pol_II_subunit5-mediator"/>
</dbReference>
<dbReference type="InterPro" id="IPR009053">
    <property type="entry name" value="Prefoldin"/>
</dbReference>
<dbReference type="InterPro" id="IPR014044">
    <property type="entry name" value="CAP_dom"/>
</dbReference>
<dbReference type="GO" id="GO:0019212">
    <property type="term" value="F:phosphatase inhibitor activity"/>
    <property type="evidence" value="ECO:0007669"/>
    <property type="project" value="TreeGrafter"/>
</dbReference>
<feature type="domain" description="SCP" evidence="6">
    <location>
        <begin position="445"/>
        <end position="558"/>
    </location>
</feature>